<evidence type="ECO:0000313" key="1">
    <source>
        <dbReference type="EMBL" id="KII73491.1"/>
    </source>
</evidence>
<reference evidence="1 2" key="1">
    <citation type="journal article" date="2014" name="Genome Biol. Evol.">
        <title>The genome of the myxosporean Thelohanellus kitauei shows adaptations to nutrient acquisition within its fish host.</title>
        <authorList>
            <person name="Yang Y."/>
            <person name="Xiong J."/>
            <person name="Zhou Z."/>
            <person name="Huo F."/>
            <person name="Miao W."/>
            <person name="Ran C."/>
            <person name="Liu Y."/>
            <person name="Zhang J."/>
            <person name="Feng J."/>
            <person name="Wang M."/>
            <person name="Wang M."/>
            <person name="Wang L."/>
            <person name="Yao B."/>
        </authorList>
    </citation>
    <scope>NUCLEOTIDE SEQUENCE [LARGE SCALE GENOMIC DNA]</scope>
    <source>
        <strain evidence="1">Wuqing</strain>
    </source>
</reference>
<dbReference type="EMBL" id="JWZT01000801">
    <property type="protein sequence ID" value="KII73491.1"/>
    <property type="molecule type" value="Genomic_DNA"/>
</dbReference>
<comment type="caution">
    <text evidence="1">The sequence shown here is derived from an EMBL/GenBank/DDBJ whole genome shotgun (WGS) entry which is preliminary data.</text>
</comment>
<evidence type="ECO:0000313" key="2">
    <source>
        <dbReference type="Proteomes" id="UP000031668"/>
    </source>
</evidence>
<proteinExistence type="predicted"/>
<protein>
    <submittedName>
        <fullName evidence="1">Uncharacterized protein</fullName>
    </submittedName>
</protein>
<gene>
    <name evidence="1" type="ORF">RF11_13757</name>
</gene>
<dbReference type="AlphaFoldDB" id="A0A0C2N1J2"/>
<name>A0A0C2N1J2_THEKT</name>
<accession>A0A0C2N1J2</accession>
<sequence length="115" mass="13995">MALDFYILKSQMNNIYYQMEAIRCAIYYFLPQCHIRADLIFIQHFSHDVYKELQRMSEGDTNVERYQDKKMLFFDIFTFIFRNHHLVSNLKAISFLQMFLKFIKTRDPGEVYNPS</sequence>
<dbReference type="Proteomes" id="UP000031668">
    <property type="component" value="Unassembled WGS sequence"/>
</dbReference>
<keyword evidence="2" id="KW-1185">Reference proteome</keyword>
<organism evidence="1 2">
    <name type="scientific">Thelohanellus kitauei</name>
    <name type="common">Myxosporean</name>
    <dbReference type="NCBI Taxonomy" id="669202"/>
    <lineage>
        <taxon>Eukaryota</taxon>
        <taxon>Metazoa</taxon>
        <taxon>Cnidaria</taxon>
        <taxon>Myxozoa</taxon>
        <taxon>Myxosporea</taxon>
        <taxon>Bivalvulida</taxon>
        <taxon>Platysporina</taxon>
        <taxon>Myxobolidae</taxon>
        <taxon>Thelohanellus</taxon>
    </lineage>
</organism>